<keyword evidence="8" id="KW-1185">Reference proteome</keyword>
<dbReference type="Pfam" id="PF02656">
    <property type="entry name" value="DUF202"/>
    <property type="match status" value="1"/>
</dbReference>
<accession>A0ABV4C134</accession>
<organism evidence="7 8">
    <name type="scientific">Mycobacterium servetii</name>
    <dbReference type="NCBI Taxonomy" id="3237418"/>
    <lineage>
        <taxon>Bacteria</taxon>
        <taxon>Bacillati</taxon>
        <taxon>Actinomycetota</taxon>
        <taxon>Actinomycetes</taxon>
        <taxon>Mycobacteriales</taxon>
        <taxon>Mycobacteriaceae</taxon>
        <taxon>Mycobacterium</taxon>
    </lineage>
</organism>
<feature type="transmembrane region" description="Helical" evidence="5">
    <location>
        <begin position="87"/>
        <end position="107"/>
    </location>
</feature>
<protein>
    <submittedName>
        <fullName evidence="7">DUF202 domain-containing protein</fullName>
    </submittedName>
</protein>
<keyword evidence="4 5" id="KW-0472">Membrane</keyword>
<reference evidence="7 8" key="1">
    <citation type="submission" date="2024-08" db="EMBL/GenBank/DDBJ databases">
        <title>Mycobacterium servetensis sp. nov., a novel rapid-growing mycobacterial species recovered from a human patient in Zaragoza, Spain.</title>
        <authorList>
            <person name="Tristancho-Baro A.I."/>
            <person name="Buenestado-Serrano S."/>
            <person name="Garcia De Viedma D."/>
            <person name="Milagro-Beamonte A."/>
            <person name="Burillo N."/>
            <person name="Sanz S."/>
            <person name="Lopez-Calleja A.I."/>
            <person name="Penas-Utrilla D."/>
            <person name="Guardingo M."/>
            <person name="Garcia M.J."/>
            <person name="Vinuelas-Bayon J."/>
        </authorList>
    </citation>
    <scope>NUCLEOTIDE SEQUENCE [LARGE SCALE GENOMIC DNA]</scope>
    <source>
        <strain evidence="8">HUMS_12744610</strain>
    </source>
</reference>
<comment type="caution">
    <text evidence="7">The sequence shown here is derived from an EMBL/GenBank/DDBJ whole genome shotgun (WGS) entry which is preliminary data.</text>
</comment>
<evidence type="ECO:0000256" key="2">
    <source>
        <dbReference type="ARBA" id="ARBA00022692"/>
    </source>
</evidence>
<proteinExistence type="predicted"/>
<evidence type="ECO:0000256" key="4">
    <source>
        <dbReference type="ARBA" id="ARBA00023136"/>
    </source>
</evidence>
<dbReference type="RefSeq" id="WP_369738194.1">
    <property type="nucleotide sequence ID" value="NZ_JBGEDP010000001.1"/>
</dbReference>
<dbReference type="Proteomes" id="UP001564760">
    <property type="component" value="Unassembled WGS sequence"/>
</dbReference>
<evidence type="ECO:0000256" key="1">
    <source>
        <dbReference type="ARBA" id="ARBA00004127"/>
    </source>
</evidence>
<keyword evidence="2 5" id="KW-0812">Transmembrane</keyword>
<keyword evidence="3 5" id="KW-1133">Transmembrane helix</keyword>
<evidence type="ECO:0000313" key="8">
    <source>
        <dbReference type="Proteomes" id="UP001564760"/>
    </source>
</evidence>
<dbReference type="InterPro" id="IPR003807">
    <property type="entry name" value="DUF202"/>
</dbReference>
<sequence>MSDAPAPSDRGLQAERTALSWSRTSFAFLVNGALLMIRNLHGSVGPAGVIPAVLAGAVALLTYYISVRRQRILQQPVGATITARRPVYVIGAASLLLIVVTTIGQLLQ</sequence>
<evidence type="ECO:0000313" key="7">
    <source>
        <dbReference type="EMBL" id="MEY8015712.1"/>
    </source>
</evidence>
<dbReference type="EMBL" id="JBGEDP010000001">
    <property type="protein sequence ID" value="MEY8015712.1"/>
    <property type="molecule type" value="Genomic_DNA"/>
</dbReference>
<evidence type="ECO:0000259" key="6">
    <source>
        <dbReference type="Pfam" id="PF02656"/>
    </source>
</evidence>
<evidence type="ECO:0000256" key="3">
    <source>
        <dbReference type="ARBA" id="ARBA00022989"/>
    </source>
</evidence>
<name>A0ABV4C134_9MYCO</name>
<comment type="subcellular location">
    <subcellularLocation>
        <location evidence="1">Endomembrane system</location>
        <topology evidence="1">Multi-pass membrane protein</topology>
    </subcellularLocation>
</comment>
<gene>
    <name evidence="7" type="ORF">AB8998_12180</name>
</gene>
<feature type="transmembrane region" description="Helical" evidence="5">
    <location>
        <begin position="47"/>
        <end position="66"/>
    </location>
</feature>
<evidence type="ECO:0000256" key="5">
    <source>
        <dbReference type="SAM" id="Phobius"/>
    </source>
</evidence>
<feature type="domain" description="DUF202" evidence="6">
    <location>
        <begin position="9"/>
        <end position="71"/>
    </location>
</feature>